<sequence length="269" mass="30824">MEWKRVLKSKVHELAFPNTSSMCPPPEKVKTKGRVKKSKGKKSDEYDIYRDPSYFEHVNATYCKDLGSQLSQSSKKRQPYIDEIFDVAADGNCGFRAIALLLGHGEECWYMVRNSLDQKIASHVTPYDRLFTRLIREVRDPLKISGLGLQPMNKWLSIPDMSYVIATTYNIILVTFGQTFSMTFFPMRGSHSGSTKNDRICCIRFVNRNHWVLLKMKEGFPMPEIAPGWKQYRIDEATSWAIAYTGRLQHWGIGGGYELEAYALVDGTL</sequence>
<protein>
    <submittedName>
        <fullName evidence="3">Uncharacterized protein LOC101499231</fullName>
    </submittedName>
</protein>
<dbReference type="CDD" id="cd22744">
    <property type="entry name" value="OTU"/>
    <property type="match status" value="1"/>
</dbReference>
<dbReference type="PaxDb" id="3827-XP_004512845.1"/>
<dbReference type="KEGG" id="cam:101499231"/>
<evidence type="ECO:0000256" key="1">
    <source>
        <dbReference type="SAM" id="MobiDB-lite"/>
    </source>
</evidence>
<evidence type="ECO:0000313" key="2">
    <source>
        <dbReference type="Proteomes" id="UP000087171"/>
    </source>
</evidence>
<reference evidence="3" key="2">
    <citation type="submission" date="2025-08" db="UniProtKB">
        <authorList>
            <consortium name="RefSeq"/>
        </authorList>
    </citation>
    <scope>IDENTIFICATION</scope>
    <source>
        <tissue evidence="3">Etiolated seedlings</tissue>
    </source>
</reference>
<proteinExistence type="predicted"/>
<dbReference type="RefSeq" id="XP_004512845.1">
    <property type="nucleotide sequence ID" value="XM_004512788.1"/>
</dbReference>
<dbReference type="Proteomes" id="UP000087171">
    <property type="component" value="Chromosome Ca8"/>
</dbReference>
<dbReference type="OrthoDB" id="1915076at2759"/>
<feature type="compositionally biased region" description="Basic residues" evidence="1">
    <location>
        <begin position="31"/>
        <end position="40"/>
    </location>
</feature>
<name>A0A1S2Z0H0_CICAR</name>
<gene>
    <name evidence="3" type="primary">LOC101499231</name>
</gene>
<dbReference type="AlphaFoldDB" id="A0A1S2Z0H0"/>
<feature type="region of interest" description="Disordered" evidence="1">
    <location>
        <begin position="18"/>
        <end position="43"/>
    </location>
</feature>
<organism evidence="2 3">
    <name type="scientific">Cicer arietinum</name>
    <name type="common">Chickpea</name>
    <name type="synonym">Garbanzo</name>
    <dbReference type="NCBI Taxonomy" id="3827"/>
    <lineage>
        <taxon>Eukaryota</taxon>
        <taxon>Viridiplantae</taxon>
        <taxon>Streptophyta</taxon>
        <taxon>Embryophyta</taxon>
        <taxon>Tracheophyta</taxon>
        <taxon>Spermatophyta</taxon>
        <taxon>Magnoliopsida</taxon>
        <taxon>eudicotyledons</taxon>
        <taxon>Gunneridae</taxon>
        <taxon>Pentapetalae</taxon>
        <taxon>rosids</taxon>
        <taxon>fabids</taxon>
        <taxon>Fabales</taxon>
        <taxon>Fabaceae</taxon>
        <taxon>Papilionoideae</taxon>
        <taxon>50 kb inversion clade</taxon>
        <taxon>NPAAA clade</taxon>
        <taxon>Hologalegina</taxon>
        <taxon>IRL clade</taxon>
        <taxon>Cicereae</taxon>
        <taxon>Cicer</taxon>
    </lineage>
</organism>
<dbReference type="GeneID" id="101499231"/>
<keyword evidence="2" id="KW-1185">Reference proteome</keyword>
<accession>A0A1S2Z0H0</accession>
<reference evidence="2" key="1">
    <citation type="journal article" date="2013" name="Nat. Biotechnol.">
        <title>Draft genome sequence of chickpea (Cicer arietinum) provides a resource for trait improvement.</title>
        <authorList>
            <person name="Varshney R.K."/>
            <person name="Song C."/>
            <person name="Saxena R.K."/>
            <person name="Azam S."/>
            <person name="Yu S."/>
            <person name="Sharpe A.G."/>
            <person name="Cannon S."/>
            <person name="Baek J."/>
            <person name="Rosen B.D."/>
            <person name="Tar'an B."/>
            <person name="Millan T."/>
            <person name="Zhang X."/>
            <person name="Ramsay L.D."/>
            <person name="Iwata A."/>
            <person name="Wang Y."/>
            <person name="Nelson W."/>
            <person name="Farmer A.D."/>
            <person name="Gaur P.M."/>
            <person name="Soderlund C."/>
            <person name="Penmetsa R.V."/>
            <person name="Xu C."/>
            <person name="Bharti A.K."/>
            <person name="He W."/>
            <person name="Winter P."/>
            <person name="Zhao S."/>
            <person name="Hane J.K."/>
            <person name="Carrasquilla-Garcia N."/>
            <person name="Condie J.A."/>
            <person name="Upadhyaya H.D."/>
            <person name="Luo M.C."/>
            <person name="Thudi M."/>
            <person name="Gowda C.L."/>
            <person name="Singh N.P."/>
            <person name="Lichtenzveig J."/>
            <person name="Gali K.K."/>
            <person name="Rubio J."/>
            <person name="Nadarajan N."/>
            <person name="Dolezel J."/>
            <person name="Bansal K.C."/>
            <person name="Xu X."/>
            <person name="Edwards D."/>
            <person name="Zhang G."/>
            <person name="Kahl G."/>
            <person name="Gil J."/>
            <person name="Singh K.B."/>
            <person name="Datta S.K."/>
            <person name="Jackson S.A."/>
            <person name="Wang J."/>
            <person name="Cook D.R."/>
        </authorList>
    </citation>
    <scope>NUCLEOTIDE SEQUENCE [LARGE SCALE GENOMIC DNA]</scope>
    <source>
        <strain evidence="2">cv. CDC Frontier</strain>
    </source>
</reference>
<evidence type="ECO:0000313" key="3">
    <source>
        <dbReference type="RefSeq" id="XP_004512845.1"/>
    </source>
</evidence>